<dbReference type="AlphaFoldDB" id="A0AAD2HPM2"/>
<evidence type="ECO:0000313" key="2">
    <source>
        <dbReference type="Proteomes" id="UP001295794"/>
    </source>
</evidence>
<gene>
    <name evidence="1" type="ORF">MYCIT1_LOCUS27965</name>
</gene>
<dbReference type="EMBL" id="CAVNYO010000423">
    <property type="protein sequence ID" value="CAK5278553.1"/>
    <property type="molecule type" value="Genomic_DNA"/>
</dbReference>
<comment type="caution">
    <text evidence="1">The sequence shown here is derived from an EMBL/GenBank/DDBJ whole genome shotgun (WGS) entry which is preliminary data.</text>
</comment>
<organism evidence="1 2">
    <name type="scientific">Mycena citricolor</name>
    <dbReference type="NCBI Taxonomy" id="2018698"/>
    <lineage>
        <taxon>Eukaryota</taxon>
        <taxon>Fungi</taxon>
        <taxon>Dikarya</taxon>
        <taxon>Basidiomycota</taxon>
        <taxon>Agaricomycotina</taxon>
        <taxon>Agaricomycetes</taxon>
        <taxon>Agaricomycetidae</taxon>
        <taxon>Agaricales</taxon>
        <taxon>Marasmiineae</taxon>
        <taxon>Mycenaceae</taxon>
        <taxon>Mycena</taxon>
    </lineage>
</organism>
<accession>A0AAD2HPM2</accession>
<name>A0AAD2HPM2_9AGAR</name>
<evidence type="ECO:0000313" key="1">
    <source>
        <dbReference type="EMBL" id="CAK5278553.1"/>
    </source>
</evidence>
<proteinExistence type="predicted"/>
<reference evidence="1" key="1">
    <citation type="submission" date="2023-11" db="EMBL/GenBank/DDBJ databases">
        <authorList>
            <person name="De Vega J J."/>
            <person name="De Vega J J."/>
        </authorList>
    </citation>
    <scope>NUCLEOTIDE SEQUENCE</scope>
</reference>
<keyword evidence="2" id="KW-1185">Reference proteome</keyword>
<dbReference type="Proteomes" id="UP001295794">
    <property type="component" value="Unassembled WGS sequence"/>
</dbReference>
<evidence type="ECO:0008006" key="3">
    <source>
        <dbReference type="Google" id="ProtNLM"/>
    </source>
</evidence>
<protein>
    <recommendedName>
        <fullName evidence="3">Gag protein</fullName>
    </recommendedName>
</protein>
<sequence>MATTADIDTTLAYSGDPGKDKLTAEDFARRVAQQMRSMALSTEADKLEVFGNSLLAGKPADKWWKAKQASTTAFTTWKDTRAGFVTEFDAPQAAEKTKQEYEKELSGMRITLVELGTQITVGGVETHAHVAFAQKLLQIAKLAGVEKSSSNIWTVRDHLPKAIQQQVPRAPKDWEELSKEIEKIDKDKLADDAAEERENAAVRTDVANLKGRSAQRIVPQSPTAQIRTQMNRTTLADAQRIPAPAFQNSAEILNAEGKAKLAELLDKMKAAMPLLTTSETDTATYKARMTRWERRGGAAGRVETTGVPLSPGTVWPGSGECFKCGKLTIPKHNAAACTGTAIPTVESRFRRICAKNLPRPTPINAVLGSWMDDNNGDEEDFPNGSL</sequence>